<keyword evidence="2" id="KW-1185">Reference proteome</keyword>
<comment type="caution">
    <text evidence="1">The sequence shown here is derived from an EMBL/GenBank/DDBJ whole genome shotgun (WGS) entry which is preliminary data.</text>
</comment>
<sequence>MTEPMTDDRRAEIQQRREALDLHATAGEWRYLGDDCVLVFPDDGGMAENVASITVWGEAGSEEESALGEFISHAKDDIPDLLAEVARQKAVIDVLAARVGHDLTSSACLRRAELQAGLSPTEKTAPIWDGPCETCTALAEVNGQ</sequence>
<proteinExistence type="predicted"/>
<evidence type="ECO:0000313" key="2">
    <source>
        <dbReference type="Proteomes" id="UP000331127"/>
    </source>
</evidence>
<accession>A0A5M3WF94</accession>
<dbReference type="Proteomes" id="UP000331127">
    <property type="component" value="Unassembled WGS sequence"/>
</dbReference>
<gene>
    <name evidence="1" type="ORF">Amac_010710</name>
</gene>
<reference evidence="1 2" key="1">
    <citation type="submission" date="2019-10" db="EMBL/GenBank/DDBJ databases">
        <title>Whole genome shotgun sequence of Acrocarpospora macrocephala NBRC 16266.</title>
        <authorList>
            <person name="Ichikawa N."/>
            <person name="Kimura A."/>
            <person name="Kitahashi Y."/>
            <person name="Komaki H."/>
            <person name="Oguchi A."/>
        </authorList>
    </citation>
    <scope>NUCLEOTIDE SEQUENCE [LARGE SCALE GENOMIC DNA]</scope>
    <source>
        <strain evidence="1 2">NBRC 16266</strain>
    </source>
</reference>
<dbReference type="AlphaFoldDB" id="A0A5M3WF94"/>
<dbReference type="EMBL" id="BLAE01000006">
    <property type="protein sequence ID" value="GES07476.1"/>
    <property type="molecule type" value="Genomic_DNA"/>
</dbReference>
<organism evidence="1 2">
    <name type="scientific">Acrocarpospora macrocephala</name>
    <dbReference type="NCBI Taxonomy" id="150177"/>
    <lineage>
        <taxon>Bacteria</taxon>
        <taxon>Bacillati</taxon>
        <taxon>Actinomycetota</taxon>
        <taxon>Actinomycetes</taxon>
        <taxon>Streptosporangiales</taxon>
        <taxon>Streptosporangiaceae</taxon>
        <taxon>Acrocarpospora</taxon>
    </lineage>
</organism>
<name>A0A5M3WF94_9ACTN</name>
<protein>
    <submittedName>
        <fullName evidence="1">Uncharacterized protein</fullName>
    </submittedName>
</protein>
<evidence type="ECO:0000313" key="1">
    <source>
        <dbReference type="EMBL" id="GES07476.1"/>
    </source>
</evidence>